<accession>C2EP30</accession>
<sequence length="65" mass="7628">MIKFLILGILLEEEMEMKDEIYGPKFRILRKNKDITLVKAAKGITSKSSLSLWEKVMTIYHLPKF</sequence>
<comment type="caution">
    <text evidence="1">The sequence shown here is derived from an EMBL/GenBank/DDBJ whole genome shotgun (WGS) entry which is preliminary data.</text>
</comment>
<dbReference type="EMBL" id="ACGU01000066">
    <property type="protein sequence ID" value="EEJ71705.1"/>
    <property type="molecule type" value="Genomic_DNA"/>
</dbReference>
<proteinExistence type="predicted"/>
<organism evidence="1 2">
    <name type="scientific">Lactobacillus ultunensis DSM 16047</name>
    <dbReference type="NCBI Taxonomy" id="525365"/>
    <lineage>
        <taxon>Bacteria</taxon>
        <taxon>Bacillati</taxon>
        <taxon>Bacillota</taxon>
        <taxon>Bacilli</taxon>
        <taxon>Lactobacillales</taxon>
        <taxon>Lactobacillaceae</taxon>
        <taxon>Lactobacillus</taxon>
    </lineage>
</organism>
<dbReference type="HOGENOM" id="CLU_2844433_0_0_9"/>
<dbReference type="STRING" id="525365.HMPREF0548_1426"/>
<name>C2EP30_9LACO</name>
<evidence type="ECO:0000313" key="1">
    <source>
        <dbReference type="EMBL" id="EEJ71705.1"/>
    </source>
</evidence>
<gene>
    <name evidence="1" type="ORF">HMPREF0548_1426</name>
</gene>
<reference evidence="1 2" key="1">
    <citation type="submission" date="2009-01" db="EMBL/GenBank/DDBJ databases">
        <authorList>
            <person name="Qin X."/>
            <person name="Bachman B."/>
            <person name="Battles P."/>
            <person name="Bell A."/>
            <person name="Bess C."/>
            <person name="Bickham C."/>
            <person name="Chaboub L."/>
            <person name="Chen D."/>
            <person name="Coyle M."/>
            <person name="Deiros D.R."/>
            <person name="Dinh H."/>
            <person name="Forbes L."/>
            <person name="Fowler G."/>
            <person name="Francisco L."/>
            <person name="Fu Q."/>
            <person name="Gubbala S."/>
            <person name="Hale W."/>
            <person name="Han Y."/>
            <person name="Hemphill L."/>
            <person name="Highlander S.K."/>
            <person name="Hirani K."/>
            <person name="Hogues M."/>
            <person name="Jackson L."/>
            <person name="Jakkamsetti A."/>
            <person name="Javaid M."/>
            <person name="Jiang H."/>
            <person name="Korchina V."/>
            <person name="Kovar C."/>
            <person name="Lara F."/>
            <person name="Lee S."/>
            <person name="Mata R."/>
            <person name="Mathew T."/>
            <person name="Moen C."/>
            <person name="Morales K."/>
            <person name="Munidasa M."/>
            <person name="Nazareth L."/>
            <person name="Ngo R."/>
            <person name="Nguyen L."/>
            <person name="Okwuonu G."/>
            <person name="Ongeri F."/>
            <person name="Patil S."/>
            <person name="Petrosino J."/>
            <person name="Pham C."/>
            <person name="Pham P."/>
            <person name="Pu L.-L."/>
            <person name="Puazo M."/>
            <person name="Raj R."/>
            <person name="Reid J."/>
            <person name="Rouhana J."/>
            <person name="Saada N."/>
            <person name="Shang Y."/>
            <person name="Simmons D."/>
            <person name="Thornton R."/>
            <person name="Warren J."/>
            <person name="Weissenberger G."/>
            <person name="Zhang J."/>
            <person name="Zhang L."/>
            <person name="Zhou C."/>
            <person name="Zhu D."/>
            <person name="Muzny D."/>
            <person name="Worley K."/>
            <person name="Gibbs R."/>
        </authorList>
    </citation>
    <scope>NUCLEOTIDE SEQUENCE [LARGE SCALE GENOMIC DNA]</scope>
    <source>
        <strain evidence="1 2">DSM 16047</strain>
    </source>
</reference>
<keyword evidence="2" id="KW-1185">Reference proteome</keyword>
<dbReference type="Proteomes" id="UP000005583">
    <property type="component" value="Unassembled WGS sequence"/>
</dbReference>
<protein>
    <submittedName>
        <fullName evidence="1">Uncharacterized protein</fullName>
    </submittedName>
</protein>
<evidence type="ECO:0000313" key="2">
    <source>
        <dbReference type="Proteomes" id="UP000005583"/>
    </source>
</evidence>
<dbReference type="AlphaFoldDB" id="C2EP30"/>